<evidence type="ECO:0000313" key="1">
    <source>
        <dbReference type="EMBL" id="KAG0417102.1"/>
    </source>
</evidence>
<dbReference type="Proteomes" id="UP000805193">
    <property type="component" value="Unassembled WGS sequence"/>
</dbReference>
<gene>
    <name evidence="1" type="ORF">HPB47_005877</name>
</gene>
<sequence>MWWIRSLKKYSSIVLTITAQSDWLSIVCAKKRSHPPERQPGSTTDQPTQREAQAATGSGSCVELVSSPSQATTSETPPETVFMRRNTSSGDHSYAAVSPRLHKVLGKSRHKLQKPLKDILGLCKIAEKVLRWHFDKAAKGGRNWLQRLQTEAMAIIFMTPLFKRFDHFFLAQTIDNQSHCAIMVKTMLECFFKLRIHHMCRQQSAAERGRTVRQFLTKLSSSVVSTAAVAGRAIPAQFTTMFGERTQVFWMSWKSKFTDAERPASTLKARCCWLPGMCKEGSGDLAAHPRADPPGPNFRPPRFVMPRGSGHGLAYHRSGGDKETRTLALRSTGHGRWRGECGSYVEWRTPLTDRTATLDNDVLMTRCGRPPLGLGAAAVAADLPPASLMTVSRSRNTPPPPGNKAPAASPLPMANAPLSAAADAAHLSSTGASGDEDMETRETQEASPAGEENNENTEPWITVPKRARRRGQQPRSTTPPLPLPPLKPVLHQSRPKVRKSRPPPLPADDFKLAIRPRNGLQLNKVSPGKLVDAIALTAQLQIGATEFKVRLDADQNILVLSTPSQATASALSKVQKLTIDETTYDIASYGVAPDNSCKGVIYNIAHDTTPEMVLQRNAAPGYEALTCRRLGNTATMVITFLGKRVPYYIELSGFLIRCYLYKRTVPHCRTCHEIGYRADVCPHPPVTPKRRECGAPPAPGEPPAVPQVRQLPIPGTQWPALSIPPVPVSLTARRCPRKERFHTPSRFQASDSVAEPAALPFQDPRPRSLR</sequence>
<organism evidence="1 2">
    <name type="scientific">Ixodes persulcatus</name>
    <name type="common">Taiga tick</name>
    <dbReference type="NCBI Taxonomy" id="34615"/>
    <lineage>
        <taxon>Eukaryota</taxon>
        <taxon>Metazoa</taxon>
        <taxon>Ecdysozoa</taxon>
        <taxon>Arthropoda</taxon>
        <taxon>Chelicerata</taxon>
        <taxon>Arachnida</taxon>
        <taxon>Acari</taxon>
        <taxon>Parasitiformes</taxon>
        <taxon>Ixodida</taxon>
        <taxon>Ixodoidea</taxon>
        <taxon>Ixodidae</taxon>
        <taxon>Ixodinae</taxon>
        <taxon>Ixodes</taxon>
    </lineage>
</organism>
<proteinExistence type="predicted"/>
<name>A0AC60PCL8_IXOPE</name>
<reference evidence="1 2" key="1">
    <citation type="journal article" date="2020" name="Cell">
        <title>Large-Scale Comparative Analyses of Tick Genomes Elucidate Their Genetic Diversity and Vector Capacities.</title>
        <authorList>
            <consortium name="Tick Genome and Microbiome Consortium (TIGMIC)"/>
            <person name="Jia N."/>
            <person name="Wang J."/>
            <person name="Shi W."/>
            <person name="Du L."/>
            <person name="Sun Y."/>
            <person name="Zhan W."/>
            <person name="Jiang J.F."/>
            <person name="Wang Q."/>
            <person name="Zhang B."/>
            <person name="Ji P."/>
            <person name="Bell-Sakyi L."/>
            <person name="Cui X.M."/>
            <person name="Yuan T.T."/>
            <person name="Jiang B.G."/>
            <person name="Yang W.F."/>
            <person name="Lam T.T."/>
            <person name="Chang Q.C."/>
            <person name="Ding S.J."/>
            <person name="Wang X.J."/>
            <person name="Zhu J.G."/>
            <person name="Ruan X.D."/>
            <person name="Zhao L."/>
            <person name="Wei J.T."/>
            <person name="Ye R.Z."/>
            <person name="Que T.C."/>
            <person name="Du C.H."/>
            <person name="Zhou Y.H."/>
            <person name="Cheng J.X."/>
            <person name="Dai P.F."/>
            <person name="Guo W.B."/>
            <person name="Han X.H."/>
            <person name="Huang E.J."/>
            <person name="Li L.F."/>
            <person name="Wei W."/>
            <person name="Gao Y.C."/>
            <person name="Liu J.Z."/>
            <person name="Shao H.Z."/>
            <person name="Wang X."/>
            <person name="Wang C.C."/>
            <person name="Yang T.C."/>
            <person name="Huo Q.B."/>
            <person name="Li W."/>
            <person name="Chen H.Y."/>
            <person name="Chen S.E."/>
            <person name="Zhou L.G."/>
            <person name="Ni X.B."/>
            <person name="Tian J.H."/>
            <person name="Sheng Y."/>
            <person name="Liu T."/>
            <person name="Pan Y.S."/>
            <person name="Xia L.Y."/>
            <person name="Li J."/>
            <person name="Zhao F."/>
            <person name="Cao W.C."/>
        </authorList>
    </citation>
    <scope>NUCLEOTIDE SEQUENCE [LARGE SCALE GENOMIC DNA]</scope>
    <source>
        <strain evidence="1">Iper-2018</strain>
    </source>
</reference>
<protein>
    <submittedName>
        <fullName evidence="1">Uncharacterized protein</fullName>
    </submittedName>
</protein>
<evidence type="ECO:0000313" key="2">
    <source>
        <dbReference type="Proteomes" id="UP000805193"/>
    </source>
</evidence>
<accession>A0AC60PCL8</accession>
<dbReference type="EMBL" id="JABSTQ010010883">
    <property type="protein sequence ID" value="KAG0417102.1"/>
    <property type="molecule type" value="Genomic_DNA"/>
</dbReference>
<comment type="caution">
    <text evidence="1">The sequence shown here is derived from an EMBL/GenBank/DDBJ whole genome shotgun (WGS) entry which is preliminary data.</text>
</comment>
<keyword evidence="2" id="KW-1185">Reference proteome</keyword>